<dbReference type="PATRIC" id="fig|1339315.3.peg.1815"/>
<dbReference type="EMBL" id="JGCY01000246">
    <property type="protein sequence ID" value="EXY75196.1"/>
    <property type="molecule type" value="Genomic_DNA"/>
</dbReference>
<keyword evidence="1" id="KW-0472">Membrane</keyword>
<evidence type="ECO:0000313" key="2">
    <source>
        <dbReference type="EMBL" id="EXY75196.1"/>
    </source>
</evidence>
<reference evidence="2 3" key="1">
    <citation type="submission" date="2014-02" db="EMBL/GenBank/DDBJ databases">
        <authorList>
            <person name="Sears C."/>
            <person name="Carroll K."/>
            <person name="Sack B.R."/>
            <person name="Qadri F."/>
            <person name="Myers L.L."/>
            <person name="Chung G.-T."/>
            <person name="Escheverria P."/>
            <person name="Fraser C.M."/>
            <person name="Sadzewicz L."/>
            <person name="Shefchek K.A."/>
            <person name="Tallon L."/>
            <person name="Das S.P."/>
            <person name="Daugherty S."/>
            <person name="Mongodin E.F."/>
        </authorList>
    </citation>
    <scope>NUCLEOTIDE SEQUENCE [LARGE SCALE GENOMIC DNA]</scope>
    <source>
        <strain evidence="3">3988T(B)14</strain>
    </source>
</reference>
<dbReference type="Proteomes" id="UP000020529">
    <property type="component" value="Unassembled WGS sequence"/>
</dbReference>
<organism evidence="2 3">
    <name type="scientific">Bacteroides fragilis str. 3988T(B)14</name>
    <dbReference type="NCBI Taxonomy" id="1339315"/>
    <lineage>
        <taxon>Bacteria</taxon>
        <taxon>Pseudomonadati</taxon>
        <taxon>Bacteroidota</taxon>
        <taxon>Bacteroidia</taxon>
        <taxon>Bacteroidales</taxon>
        <taxon>Bacteroidaceae</taxon>
        <taxon>Bacteroides</taxon>
    </lineage>
</organism>
<name>A0A015TWN2_BACFG</name>
<protein>
    <recommendedName>
        <fullName evidence="4">Transmembrane protein</fullName>
    </recommendedName>
</protein>
<comment type="caution">
    <text evidence="2">The sequence shown here is derived from an EMBL/GenBank/DDBJ whole genome shotgun (WGS) entry which is preliminary data.</text>
</comment>
<dbReference type="AlphaFoldDB" id="A0A015TWN2"/>
<keyword evidence="1" id="KW-0812">Transmembrane</keyword>
<evidence type="ECO:0000313" key="3">
    <source>
        <dbReference type="Proteomes" id="UP000020529"/>
    </source>
</evidence>
<evidence type="ECO:0008006" key="4">
    <source>
        <dbReference type="Google" id="ProtNLM"/>
    </source>
</evidence>
<accession>A0A015TWN2</accession>
<gene>
    <name evidence="2" type="ORF">M124_1018</name>
</gene>
<keyword evidence="1" id="KW-1133">Transmembrane helix</keyword>
<evidence type="ECO:0000256" key="1">
    <source>
        <dbReference type="SAM" id="Phobius"/>
    </source>
</evidence>
<proteinExistence type="predicted"/>
<sequence length="60" mass="7145">MLLVHIFSFDFFLFLFHLSGITVFYFNLLVSLWSFMKILVYILRSPALFHFPGEGKRTEP</sequence>
<feature type="transmembrane region" description="Helical" evidence="1">
    <location>
        <begin position="12"/>
        <end position="35"/>
    </location>
</feature>